<dbReference type="PANTHER" id="PTHR30336">
    <property type="entry name" value="INNER MEMBRANE PROTEIN, PROBABLE PERMEASE"/>
    <property type="match status" value="1"/>
</dbReference>
<dbReference type="Proteomes" id="UP000292781">
    <property type="component" value="Unassembled WGS sequence"/>
</dbReference>
<feature type="domain" description="DUF218" evidence="3">
    <location>
        <begin position="76"/>
        <end position="216"/>
    </location>
</feature>
<dbReference type="Pfam" id="PF02698">
    <property type="entry name" value="DUF218"/>
    <property type="match status" value="1"/>
</dbReference>
<gene>
    <name evidence="4" type="ORF">EYW49_19090</name>
</gene>
<dbReference type="InterPro" id="IPR003848">
    <property type="entry name" value="DUF218"/>
</dbReference>
<keyword evidence="2" id="KW-1133">Transmembrane helix</keyword>
<evidence type="ECO:0000313" key="5">
    <source>
        <dbReference type="Proteomes" id="UP000292781"/>
    </source>
</evidence>
<sequence>MKDRSARSRPGDRDKGAAGGTSGSPQRRHGPLRAVATVAIGAVVALAVAAALFAAGFVRFAVVVAGSEPAEDVRADAIVALTGGRDRVQGAVDLLEAGRGRRLLISGVHPMTTADDIARATESDRRMFGCCVDLGHRAESTAGNAREVAEWARARGFSSLVVVTSAYHMPRSLVELERAAPGIRMVPYPVMRPDLHLDRWFLHPATTKLLLHEYLKYMGARFGLATPHGQPTMVAQATASGATR</sequence>
<name>A0A4Q9VGK2_9HYPH</name>
<dbReference type="CDD" id="cd06259">
    <property type="entry name" value="YdcF-like"/>
    <property type="match status" value="1"/>
</dbReference>
<dbReference type="RefSeq" id="WP_131311230.1">
    <property type="nucleotide sequence ID" value="NZ_SJFN01000037.1"/>
</dbReference>
<dbReference type="GO" id="GO:0005886">
    <property type="term" value="C:plasma membrane"/>
    <property type="evidence" value="ECO:0007669"/>
    <property type="project" value="TreeGrafter"/>
</dbReference>
<comment type="caution">
    <text evidence="4">The sequence shown here is derived from an EMBL/GenBank/DDBJ whole genome shotgun (WGS) entry which is preliminary data.</text>
</comment>
<dbReference type="InterPro" id="IPR051599">
    <property type="entry name" value="Cell_Envelope_Assoc"/>
</dbReference>
<evidence type="ECO:0000256" key="1">
    <source>
        <dbReference type="SAM" id="MobiDB-lite"/>
    </source>
</evidence>
<dbReference type="OrthoDB" id="9812311at2"/>
<keyword evidence="2" id="KW-0472">Membrane</keyword>
<keyword evidence="2" id="KW-0812">Transmembrane</keyword>
<dbReference type="GO" id="GO:0000270">
    <property type="term" value="P:peptidoglycan metabolic process"/>
    <property type="evidence" value="ECO:0007669"/>
    <property type="project" value="TreeGrafter"/>
</dbReference>
<dbReference type="GO" id="GO:0043164">
    <property type="term" value="P:Gram-negative-bacterium-type cell wall biogenesis"/>
    <property type="evidence" value="ECO:0007669"/>
    <property type="project" value="TreeGrafter"/>
</dbReference>
<feature type="transmembrane region" description="Helical" evidence="2">
    <location>
        <begin position="34"/>
        <end position="58"/>
    </location>
</feature>
<protein>
    <submittedName>
        <fullName evidence="4">YdcF family protein</fullName>
    </submittedName>
</protein>
<keyword evidence="5" id="KW-1185">Reference proteome</keyword>
<organism evidence="4 5">
    <name type="scientific">Siculibacillus lacustris</name>
    <dbReference type="NCBI Taxonomy" id="1549641"/>
    <lineage>
        <taxon>Bacteria</taxon>
        <taxon>Pseudomonadati</taxon>
        <taxon>Pseudomonadota</taxon>
        <taxon>Alphaproteobacteria</taxon>
        <taxon>Hyphomicrobiales</taxon>
        <taxon>Ancalomicrobiaceae</taxon>
        <taxon>Siculibacillus</taxon>
    </lineage>
</organism>
<evidence type="ECO:0000259" key="3">
    <source>
        <dbReference type="Pfam" id="PF02698"/>
    </source>
</evidence>
<accession>A0A4Q9VGK2</accession>
<evidence type="ECO:0000256" key="2">
    <source>
        <dbReference type="SAM" id="Phobius"/>
    </source>
</evidence>
<evidence type="ECO:0000313" key="4">
    <source>
        <dbReference type="EMBL" id="TBW33963.1"/>
    </source>
</evidence>
<dbReference type="PANTHER" id="PTHR30336:SF4">
    <property type="entry name" value="ENVELOPE BIOGENESIS FACTOR ELYC"/>
    <property type="match status" value="1"/>
</dbReference>
<reference evidence="4 5" key="1">
    <citation type="submission" date="2019-02" db="EMBL/GenBank/DDBJ databases">
        <title>Siculibacillus lacustris gen. nov., sp. nov., a new rosette-forming bacterium isolated from a freshwater crater lake (Lake St. Ana, Romania).</title>
        <authorList>
            <person name="Felfoldi T."/>
            <person name="Marton Z."/>
            <person name="Szabo A."/>
            <person name="Mentes A."/>
            <person name="Boka K."/>
            <person name="Marialigeti K."/>
            <person name="Mathe I."/>
            <person name="Koncz M."/>
            <person name="Schumann P."/>
            <person name="Toth E."/>
        </authorList>
    </citation>
    <scope>NUCLEOTIDE SEQUENCE [LARGE SCALE GENOMIC DNA]</scope>
    <source>
        <strain evidence="4 5">SA-279</strain>
    </source>
</reference>
<feature type="region of interest" description="Disordered" evidence="1">
    <location>
        <begin position="1"/>
        <end position="30"/>
    </location>
</feature>
<dbReference type="AlphaFoldDB" id="A0A4Q9VGK2"/>
<feature type="compositionally biased region" description="Basic and acidic residues" evidence="1">
    <location>
        <begin position="1"/>
        <end position="16"/>
    </location>
</feature>
<proteinExistence type="predicted"/>
<dbReference type="EMBL" id="SJFN01000037">
    <property type="protein sequence ID" value="TBW33963.1"/>
    <property type="molecule type" value="Genomic_DNA"/>
</dbReference>